<evidence type="ECO:0000313" key="8">
    <source>
        <dbReference type="Proteomes" id="UP000093080"/>
    </source>
</evidence>
<keyword evidence="4" id="KW-0408">Iron</keyword>
<dbReference type="InterPro" id="IPR007197">
    <property type="entry name" value="rSAM"/>
</dbReference>
<dbReference type="InterPro" id="IPR051198">
    <property type="entry name" value="BchE-like"/>
</dbReference>
<sequence>MKVFSNRKGRSDFDSYSHVVFRGIYHECVEDGIRYILDLAGRLKWIFIESASNIFEAGYLFRQTIGGKWLYYDGSLYSEAYSLCGRHYVPVALDLGQLAEYSHEKALLNKALRHWDNWTKSSSPTVNGTSVLDTRGLSKMAFELRNILKATIPVIPPETIFVDYEVWPVIVSEGCRANCKFCCVKTGSEFRQRSYTEVRQSIRETKSWFGPEAVNFSSIFLGQNDALSVHIDLLANTAATAFGEFGKDGCFFKEKRLFLFGSPTSILEKSLSEFRQLDGLPFDRIHINVGIESLDEETLEIIGRPFKLSDAQSALNKINQIHSETKKIEIGVNFLLGEHTGANHLKFLLKWLSTANYMGKGYVFVSPMVGSNWGFGRIKRTVLDLKSVSKIPLFMYILVPFL</sequence>
<dbReference type="RefSeq" id="WP_067618939.1">
    <property type="nucleotide sequence ID" value="NZ_MAGO01000008.1"/>
</dbReference>
<dbReference type="Proteomes" id="UP000093080">
    <property type="component" value="Unassembled WGS sequence"/>
</dbReference>
<dbReference type="Pfam" id="PF04055">
    <property type="entry name" value="Radical_SAM"/>
    <property type="match status" value="1"/>
</dbReference>
<evidence type="ECO:0000256" key="1">
    <source>
        <dbReference type="ARBA" id="ARBA00001966"/>
    </source>
</evidence>
<dbReference type="InterPro" id="IPR023404">
    <property type="entry name" value="rSAM_horseshoe"/>
</dbReference>
<dbReference type="GO" id="GO:0003824">
    <property type="term" value="F:catalytic activity"/>
    <property type="evidence" value="ECO:0007669"/>
    <property type="project" value="InterPro"/>
</dbReference>
<name>A0A1B9F4P0_9BACT</name>
<dbReference type="SUPFAM" id="SSF102114">
    <property type="entry name" value="Radical SAM enzymes"/>
    <property type="match status" value="1"/>
</dbReference>
<evidence type="ECO:0000256" key="5">
    <source>
        <dbReference type="ARBA" id="ARBA00023014"/>
    </source>
</evidence>
<evidence type="ECO:0000259" key="6">
    <source>
        <dbReference type="Pfam" id="PF04055"/>
    </source>
</evidence>
<gene>
    <name evidence="7" type="ORF">DBT_1693</name>
</gene>
<keyword evidence="8" id="KW-1185">Reference proteome</keyword>
<dbReference type="AlphaFoldDB" id="A0A1B9F4P0"/>
<keyword evidence="3" id="KW-0479">Metal-binding</keyword>
<dbReference type="GO" id="GO:0051536">
    <property type="term" value="F:iron-sulfur cluster binding"/>
    <property type="evidence" value="ECO:0007669"/>
    <property type="project" value="UniProtKB-KW"/>
</dbReference>
<evidence type="ECO:0000256" key="2">
    <source>
        <dbReference type="ARBA" id="ARBA00022691"/>
    </source>
</evidence>
<organism evidence="7 8">
    <name type="scientific">Dissulfuribacter thermophilus</name>
    <dbReference type="NCBI Taxonomy" id="1156395"/>
    <lineage>
        <taxon>Bacteria</taxon>
        <taxon>Pseudomonadati</taxon>
        <taxon>Thermodesulfobacteriota</taxon>
        <taxon>Dissulfuribacteria</taxon>
        <taxon>Dissulfuribacterales</taxon>
        <taxon>Dissulfuribacteraceae</taxon>
        <taxon>Dissulfuribacter</taxon>
    </lineage>
</organism>
<accession>A0A1B9F4P0</accession>
<keyword evidence="5" id="KW-0411">Iron-sulfur</keyword>
<dbReference type="Gene3D" id="3.80.30.20">
    <property type="entry name" value="tm_1862 like domain"/>
    <property type="match status" value="1"/>
</dbReference>
<evidence type="ECO:0000313" key="7">
    <source>
        <dbReference type="EMBL" id="OCC14898.1"/>
    </source>
</evidence>
<keyword evidence="2" id="KW-0949">S-adenosyl-L-methionine</keyword>
<protein>
    <submittedName>
        <fullName evidence="7">Radical SAM domain protein</fullName>
    </submittedName>
</protein>
<evidence type="ECO:0000256" key="3">
    <source>
        <dbReference type="ARBA" id="ARBA00022723"/>
    </source>
</evidence>
<comment type="cofactor">
    <cofactor evidence="1">
        <name>[4Fe-4S] cluster</name>
        <dbReference type="ChEBI" id="CHEBI:49883"/>
    </cofactor>
</comment>
<feature type="domain" description="Radical SAM core" evidence="6">
    <location>
        <begin position="169"/>
        <end position="324"/>
    </location>
</feature>
<dbReference type="EMBL" id="MAGO01000008">
    <property type="protein sequence ID" value="OCC14898.1"/>
    <property type="molecule type" value="Genomic_DNA"/>
</dbReference>
<comment type="caution">
    <text evidence="7">The sequence shown here is derived from an EMBL/GenBank/DDBJ whole genome shotgun (WGS) entry which is preliminary data.</text>
</comment>
<dbReference type="InterPro" id="IPR058240">
    <property type="entry name" value="rSAM_sf"/>
</dbReference>
<reference evidence="7 8" key="1">
    <citation type="submission" date="2016-06" db="EMBL/GenBank/DDBJ databases">
        <title>Respiratory ammonification of nitrate coupled to the oxidation of elemental sulfur in deep-sea autotrophic thermophilic bacteria.</title>
        <authorList>
            <person name="Slobodkina G.B."/>
            <person name="Mardanov A.V."/>
            <person name="Ravin N.V."/>
            <person name="Frolova A.A."/>
            <person name="Viryasiv M.B."/>
            <person name="Chernyh N.A."/>
            <person name="Bonch-Osmolovskaya E.A."/>
            <person name="Slobodkin A.I."/>
        </authorList>
    </citation>
    <scope>NUCLEOTIDE SEQUENCE [LARGE SCALE GENOMIC DNA]</scope>
    <source>
        <strain evidence="7 8">S69</strain>
    </source>
</reference>
<dbReference type="GO" id="GO:0046872">
    <property type="term" value="F:metal ion binding"/>
    <property type="evidence" value="ECO:0007669"/>
    <property type="project" value="UniProtKB-KW"/>
</dbReference>
<proteinExistence type="predicted"/>
<evidence type="ECO:0000256" key="4">
    <source>
        <dbReference type="ARBA" id="ARBA00023004"/>
    </source>
</evidence>
<dbReference type="SFLD" id="SFLDS00029">
    <property type="entry name" value="Radical_SAM"/>
    <property type="match status" value="1"/>
</dbReference>
<dbReference type="OrthoDB" id="5428596at2"/>
<dbReference type="STRING" id="1156395.DBT_1693"/>
<dbReference type="PANTHER" id="PTHR43409">
    <property type="entry name" value="ANAEROBIC MAGNESIUM-PROTOPORPHYRIN IX MONOMETHYL ESTER CYCLASE-RELATED"/>
    <property type="match status" value="1"/>
</dbReference>